<reference evidence="1 2" key="1">
    <citation type="submission" date="2016-09" db="EMBL/GenBank/DDBJ databases">
        <title>genome sequences of unsequenced Mycobacteria.</title>
        <authorList>
            <person name="Greninger A.L."/>
            <person name="Jerome K.R."/>
            <person name="Mcnair B."/>
            <person name="Wallis C."/>
            <person name="Fang F."/>
        </authorList>
    </citation>
    <scope>NUCLEOTIDE SEQUENCE [LARGE SCALE GENOMIC DNA]</scope>
    <source>
        <strain evidence="1 2">BM1</strain>
    </source>
</reference>
<keyword evidence="1" id="KW-0315">Glutamine amidotransferase</keyword>
<keyword evidence="1" id="KW-0808">Transferase</keyword>
<dbReference type="Proteomes" id="UP000191039">
    <property type="component" value="Unassembled WGS sequence"/>
</dbReference>
<proteinExistence type="predicted"/>
<comment type="caution">
    <text evidence="1">The sequence shown here is derived from an EMBL/GenBank/DDBJ whole genome shotgun (WGS) entry which is preliminary data.</text>
</comment>
<gene>
    <name evidence="1" type="ORF">BV510_11210</name>
</gene>
<evidence type="ECO:0000313" key="1">
    <source>
        <dbReference type="EMBL" id="OPE54282.1"/>
    </source>
</evidence>
<dbReference type="AlphaFoldDB" id="A0A1T3WIZ0"/>
<name>A0A1T3WIZ0_9MYCO</name>
<accession>A0A1T3WIZ0</accession>
<sequence length="41" mass="4718">LALYLLHRGYGPRIALAVEQMFAFERRGTVWTNTGRAPQAW</sequence>
<dbReference type="GO" id="GO:0016740">
    <property type="term" value="F:transferase activity"/>
    <property type="evidence" value="ECO:0007669"/>
    <property type="project" value="UniProtKB-KW"/>
</dbReference>
<protein>
    <submittedName>
        <fullName evidence="1">Glutamine amidotransferase</fullName>
    </submittedName>
</protein>
<feature type="non-terminal residue" evidence="1">
    <location>
        <position position="1"/>
    </location>
</feature>
<organism evidence="1 2">
    <name type="scientific">Mycolicibacterium diernhoferi</name>
    <dbReference type="NCBI Taxonomy" id="1801"/>
    <lineage>
        <taxon>Bacteria</taxon>
        <taxon>Bacillati</taxon>
        <taxon>Actinomycetota</taxon>
        <taxon>Actinomycetes</taxon>
        <taxon>Mycobacteriales</taxon>
        <taxon>Mycobacteriaceae</taxon>
        <taxon>Mycolicibacterium</taxon>
    </lineage>
</organism>
<dbReference type="EMBL" id="MIJD01000097">
    <property type="protein sequence ID" value="OPE54282.1"/>
    <property type="molecule type" value="Genomic_DNA"/>
</dbReference>
<evidence type="ECO:0000313" key="2">
    <source>
        <dbReference type="Proteomes" id="UP000191039"/>
    </source>
</evidence>